<evidence type="ECO:0000313" key="3">
    <source>
        <dbReference type="Proteomes" id="UP000823868"/>
    </source>
</evidence>
<proteinExistence type="predicted"/>
<dbReference type="EMBL" id="DXDX01000118">
    <property type="protein sequence ID" value="HIY21512.1"/>
    <property type="molecule type" value="Genomic_DNA"/>
</dbReference>
<comment type="caution">
    <text evidence="2">The sequence shown here is derived from an EMBL/GenBank/DDBJ whole genome shotgun (WGS) entry which is preliminary data.</text>
</comment>
<dbReference type="PROSITE" id="PS51257">
    <property type="entry name" value="PROKAR_LIPOPROTEIN"/>
    <property type="match status" value="1"/>
</dbReference>
<dbReference type="Proteomes" id="UP000823868">
    <property type="component" value="Unassembled WGS sequence"/>
</dbReference>
<reference evidence="2" key="1">
    <citation type="journal article" date="2021" name="PeerJ">
        <title>Extensive microbial diversity within the chicken gut microbiome revealed by metagenomics and culture.</title>
        <authorList>
            <person name="Gilroy R."/>
            <person name="Ravi A."/>
            <person name="Getino M."/>
            <person name="Pursley I."/>
            <person name="Horton D.L."/>
            <person name="Alikhan N.F."/>
            <person name="Baker D."/>
            <person name="Gharbi K."/>
            <person name="Hall N."/>
            <person name="Watson M."/>
            <person name="Adriaenssens E.M."/>
            <person name="Foster-Nyarko E."/>
            <person name="Jarju S."/>
            <person name="Secka A."/>
            <person name="Antonio M."/>
            <person name="Oren A."/>
            <person name="Chaudhuri R.R."/>
            <person name="La Ragione R."/>
            <person name="Hildebrand F."/>
            <person name="Pallen M.J."/>
        </authorList>
    </citation>
    <scope>NUCLEOTIDE SEQUENCE</scope>
    <source>
        <strain evidence="2">ChiBcec16_6824</strain>
    </source>
</reference>
<dbReference type="AlphaFoldDB" id="A0A9D2BYQ0"/>
<reference evidence="2" key="2">
    <citation type="submission" date="2021-04" db="EMBL/GenBank/DDBJ databases">
        <authorList>
            <person name="Gilroy R."/>
        </authorList>
    </citation>
    <scope>NUCLEOTIDE SEQUENCE</scope>
    <source>
        <strain evidence="2">ChiBcec16_6824</strain>
    </source>
</reference>
<evidence type="ECO:0000313" key="2">
    <source>
        <dbReference type="EMBL" id="HIY21512.1"/>
    </source>
</evidence>
<feature type="chain" id="PRO_5038693538" description="Lipocalin-like domain-containing protein" evidence="1">
    <location>
        <begin position="32"/>
        <end position="131"/>
    </location>
</feature>
<feature type="signal peptide" evidence="1">
    <location>
        <begin position="1"/>
        <end position="31"/>
    </location>
</feature>
<keyword evidence="1" id="KW-0732">Signal</keyword>
<evidence type="ECO:0008006" key="4">
    <source>
        <dbReference type="Google" id="ProtNLM"/>
    </source>
</evidence>
<gene>
    <name evidence="2" type="ORF">H9841_06395</name>
</gene>
<name>A0A9D2BYQ0_9FIRM</name>
<sequence>MKNLSSIRPRLLLLCALCLLFLAGCSGKNQAVGIYDLKTIVRDGTTLEVNQLPQGEDGSSFAVTLDLKEDGTFSLDLSALGDTSSMTGVWEEQSGQILLTSGSNTLSAAWSDGVLTLAQDKQTLTFQLRTE</sequence>
<organism evidence="2 3">
    <name type="scientific">Candidatus Flavonifractor merdigallinarum</name>
    <dbReference type="NCBI Taxonomy" id="2838589"/>
    <lineage>
        <taxon>Bacteria</taxon>
        <taxon>Bacillati</taxon>
        <taxon>Bacillota</taxon>
        <taxon>Clostridia</taxon>
        <taxon>Eubacteriales</taxon>
        <taxon>Oscillospiraceae</taxon>
        <taxon>Flavonifractor</taxon>
    </lineage>
</organism>
<evidence type="ECO:0000256" key="1">
    <source>
        <dbReference type="SAM" id="SignalP"/>
    </source>
</evidence>
<protein>
    <recommendedName>
        <fullName evidence="4">Lipocalin-like domain-containing protein</fullName>
    </recommendedName>
</protein>
<accession>A0A9D2BYQ0</accession>